<proteinExistence type="predicted"/>
<dbReference type="Proteomes" id="UP000285478">
    <property type="component" value="Chromosome"/>
</dbReference>
<name>A0A451G4E6_9GAMM</name>
<evidence type="ECO:0008006" key="3">
    <source>
        <dbReference type="Google" id="ProtNLM"/>
    </source>
</evidence>
<dbReference type="KEGG" id="htr:EPV75_00960"/>
<protein>
    <recommendedName>
        <fullName evidence="3">Ankyrin repeat domain-containing protein</fullName>
    </recommendedName>
</protein>
<keyword evidence="2" id="KW-1185">Reference proteome</keyword>
<accession>A0A451G4E6</accession>
<evidence type="ECO:0000313" key="1">
    <source>
        <dbReference type="EMBL" id="QAB14342.1"/>
    </source>
</evidence>
<organism evidence="1 2">
    <name type="scientific">Hydrogenovibrio thermophilus</name>
    <dbReference type="NCBI Taxonomy" id="265883"/>
    <lineage>
        <taxon>Bacteria</taxon>
        <taxon>Pseudomonadati</taxon>
        <taxon>Pseudomonadota</taxon>
        <taxon>Gammaproteobacteria</taxon>
        <taxon>Thiotrichales</taxon>
        <taxon>Piscirickettsiaceae</taxon>
        <taxon>Hydrogenovibrio</taxon>
    </lineage>
</organism>
<dbReference type="AlphaFoldDB" id="A0A451G4E6"/>
<sequence>MNLLNLPEDTRAPFSKTVQTLIQKHKIDPNEIFMNVLESEEAPEMNYWMMKVLIQEHFVSPQQEVAKDAAGETVKPLQAACLLNNVGALAALLEANAFQGGVTDREFQLAARIASRQEDQGALGVIMKYAQEVGNLETFMRELQDAPIQ</sequence>
<dbReference type="RefSeq" id="WP_029939403.1">
    <property type="nucleotide sequence ID" value="NZ_CP035033.1"/>
</dbReference>
<gene>
    <name evidence="1" type="ORF">EPV75_00960</name>
</gene>
<evidence type="ECO:0000313" key="2">
    <source>
        <dbReference type="Proteomes" id="UP000285478"/>
    </source>
</evidence>
<dbReference type="EMBL" id="CP035033">
    <property type="protein sequence ID" value="QAB14342.1"/>
    <property type="molecule type" value="Genomic_DNA"/>
</dbReference>
<reference evidence="1 2" key="1">
    <citation type="journal article" date="2018" name="Environ. Microbiol.">
        <title>Genomes of ubiquitous marine and hypersaline Hydrogenovibrio, Thiomicrorhabdus and Thiomicrospira spp. encode a diversity of mechanisms to sustain chemolithoautotrophy in heterogeneous environments.</title>
        <authorList>
            <person name="Scott K.M."/>
            <person name="Williams J."/>
            <person name="Porter C.M.B."/>
            <person name="Russel S."/>
            <person name="Harmer T.L."/>
            <person name="Paul J.H."/>
            <person name="Antonen K.M."/>
            <person name="Bridges M.K."/>
            <person name="Camper G.J."/>
            <person name="Campla C.K."/>
            <person name="Casella L.G."/>
            <person name="Chase E."/>
            <person name="Conrad J.W."/>
            <person name="Cruz M.C."/>
            <person name="Dunlap D.S."/>
            <person name="Duran L."/>
            <person name="Fahsbender E.M."/>
            <person name="Goldsmith D.B."/>
            <person name="Keeley R.F."/>
            <person name="Kondoff M.R."/>
            <person name="Kussy B.I."/>
            <person name="Lane M.K."/>
            <person name="Lawler S."/>
            <person name="Leigh B.A."/>
            <person name="Lewis C."/>
            <person name="Lostal L.M."/>
            <person name="Marking D."/>
            <person name="Mancera P.A."/>
            <person name="McClenthan E.C."/>
            <person name="McIntyre E.A."/>
            <person name="Mine J.A."/>
            <person name="Modi S."/>
            <person name="Moore B.D."/>
            <person name="Morgan W.A."/>
            <person name="Nelson K.M."/>
            <person name="Nguyen K.N."/>
            <person name="Ogburn N."/>
            <person name="Parrino D.G."/>
            <person name="Pedapudi A.D."/>
            <person name="Pelham R.P."/>
            <person name="Preece A.M."/>
            <person name="Rampersad E.A."/>
            <person name="Richardson J.C."/>
            <person name="Rodgers C.M."/>
            <person name="Schaffer B.L."/>
            <person name="Sheridan N.E."/>
            <person name="Solone M.R."/>
            <person name="Staley Z.R."/>
            <person name="Tabuchi M."/>
            <person name="Waide R.J."/>
            <person name="Wanjugi P.W."/>
            <person name="Young S."/>
            <person name="Clum A."/>
            <person name="Daum C."/>
            <person name="Huntemann M."/>
            <person name="Ivanova N."/>
            <person name="Kyrpides N."/>
            <person name="Mikhailova N."/>
            <person name="Palaniappan K."/>
            <person name="Pillay M."/>
            <person name="Reddy T.B.K."/>
            <person name="Shapiro N."/>
            <person name="Stamatis D."/>
            <person name="Varghese N."/>
            <person name="Woyke T."/>
            <person name="Boden R."/>
            <person name="Freyermuth S.K."/>
            <person name="Kerfeld C.A."/>
        </authorList>
    </citation>
    <scope>NUCLEOTIDE SEQUENCE [LARGE SCALE GENOMIC DNA]</scope>
    <source>
        <strain evidence="1 2">JR-2</strain>
    </source>
</reference>